<dbReference type="Proteomes" id="UP001281761">
    <property type="component" value="Unassembled WGS sequence"/>
</dbReference>
<evidence type="ECO:0000313" key="2">
    <source>
        <dbReference type="Proteomes" id="UP001281761"/>
    </source>
</evidence>
<name>A0ABQ9WRC5_9EUKA</name>
<evidence type="ECO:0000313" key="1">
    <source>
        <dbReference type="EMBL" id="KAK2942031.1"/>
    </source>
</evidence>
<gene>
    <name evidence="1" type="ORF">BLNAU_23070</name>
</gene>
<dbReference type="EMBL" id="JARBJD010000441">
    <property type="protein sequence ID" value="KAK2942031.1"/>
    <property type="molecule type" value="Genomic_DNA"/>
</dbReference>
<accession>A0ABQ9WRC5</accession>
<organism evidence="1 2">
    <name type="scientific">Blattamonas nauphoetae</name>
    <dbReference type="NCBI Taxonomy" id="2049346"/>
    <lineage>
        <taxon>Eukaryota</taxon>
        <taxon>Metamonada</taxon>
        <taxon>Preaxostyla</taxon>
        <taxon>Oxymonadida</taxon>
        <taxon>Blattamonas</taxon>
    </lineage>
</organism>
<proteinExistence type="predicted"/>
<sequence length="67" mass="7401">MISLSNGRIPKATIALVFRIIVFCSINTLLKLVSDGLVPQIICTLNPLTLSFADADDIHIYLMRVID</sequence>
<protein>
    <submittedName>
        <fullName evidence="1">Uncharacterized protein</fullName>
    </submittedName>
</protein>
<reference evidence="1 2" key="1">
    <citation type="journal article" date="2022" name="bioRxiv">
        <title>Genomics of Preaxostyla Flagellates Illuminates Evolutionary Transitions and the Path Towards Mitochondrial Loss.</title>
        <authorList>
            <person name="Novak L.V.F."/>
            <person name="Treitli S.C."/>
            <person name="Pyrih J."/>
            <person name="Halakuc P."/>
            <person name="Pipaliya S.V."/>
            <person name="Vacek V."/>
            <person name="Brzon O."/>
            <person name="Soukal P."/>
            <person name="Eme L."/>
            <person name="Dacks J.B."/>
            <person name="Karnkowska A."/>
            <person name="Elias M."/>
            <person name="Hampl V."/>
        </authorList>
    </citation>
    <scope>NUCLEOTIDE SEQUENCE [LARGE SCALE GENOMIC DNA]</scope>
    <source>
        <strain evidence="1">NAU3</strain>
        <tissue evidence="1">Gut</tissue>
    </source>
</reference>
<comment type="caution">
    <text evidence="1">The sequence shown here is derived from an EMBL/GenBank/DDBJ whole genome shotgun (WGS) entry which is preliminary data.</text>
</comment>
<keyword evidence="2" id="KW-1185">Reference proteome</keyword>